<evidence type="ECO:0000256" key="5">
    <source>
        <dbReference type="ARBA" id="ARBA00023242"/>
    </source>
</evidence>
<dbReference type="Pfam" id="PF02751">
    <property type="entry name" value="TFIIA_gamma_C"/>
    <property type="match status" value="1"/>
</dbReference>
<dbReference type="GO" id="GO:0005672">
    <property type="term" value="C:transcription factor TFIIA complex"/>
    <property type="evidence" value="ECO:0007669"/>
    <property type="project" value="InterPro"/>
</dbReference>
<dbReference type="Proteomes" id="UP000785679">
    <property type="component" value="Unassembled WGS sequence"/>
</dbReference>
<feature type="domain" description="Transcription initiation factor IIA gamma subunit N-terminal" evidence="7">
    <location>
        <begin position="15"/>
        <end position="59"/>
    </location>
</feature>
<dbReference type="AlphaFoldDB" id="A0A8J8NM10"/>
<name>A0A8J8NM10_HALGN</name>
<comment type="subcellular location">
    <subcellularLocation>
        <location evidence="1">Nucleus</location>
    </subcellularLocation>
</comment>
<comment type="similarity">
    <text evidence="2">Belongs to the TFIIA subunit 2 family.</text>
</comment>
<evidence type="ECO:0000313" key="10">
    <source>
        <dbReference type="Proteomes" id="UP000785679"/>
    </source>
</evidence>
<reference evidence="9" key="1">
    <citation type="submission" date="2019-06" db="EMBL/GenBank/DDBJ databases">
        <authorList>
            <person name="Zheng W."/>
        </authorList>
    </citation>
    <scope>NUCLEOTIDE SEQUENCE</scope>
    <source>
        <strain evidence="9">QDHG01</strain>
    </source>
</reference>
<dbReference type="GO" id="GO:0006367">
    <property type="term" value="P:transcription initiation at RNA polymerase II promoter"/>
    <property type="evidence" value="ECO:0007669"/>
    <property type="project" value="InterPro"/>
</dbReference>
<feature type="compositionally biased region" description="Low complexity" evidence="6">
    <location>
        <begin position="144"/>
        <end position="157"/>
    </location>
</feature>
<dbReference type="InterPro" id="IPR003194">
    <property type="entry name" value="TFIIA_gsu"/>
</dbReference>
<feature type="compositionally biased region" description="Basic and acidic residues" evidence="6">
    <location>
        <begin position="122"/>
        <end position="131"/>
    </location>
</feature>
<dbReference type="PANTHER" id="PTHR10966">
    <property type="entry name" value="TRANSCRIPTION INITIATION FACTOR IIA SUBUNIT 2"/>
    <property type="match status" value="1"/>
</dbReference>
<dbReference type="InterPro" id="IPR009088">
    <property type="entry name" value="TFIIA_b-brl"/>
</dbReference>
<dbReference type="Gene3D" id="2.30.18.10">
    <property type="entry name" value="Transcription factor IIA (TFIIA), beta-barrel domain"/>
    <property type="match status" value="1"/>
</dbReference>
<sequence length="165" mass="18039">MSNLGGGGAGSTRQNIYRSSTLGDSLQEAIKDLRAQYPDEISEDLAGMIMADFDRVVAEKFRELPATQSSAFKVKLHGNCKSYNNCDDVWKFMLNQCEIKGELVHVTSEACNIIAMEAATKENEVRKEAPKKAKPGNGGGGGYQNYRGGNRNRGSNGFKQRGGRR</sequence>
<organism evidence="9 10">
    <name type="scientific">Halteria grandinella</name>
    <dbReference type="NCBI Taxonomy" id="5974"/>
    <lineage>
        <taxon>Eukaryota</taxon>
        <taxon>Sar</taxon>
        <taxon>Alveolata</taxon>
        <taxon>Ciliophora</taxon>
        <taxon>Intramacronucleata</taxon>
        <taxon>Spirotrichea</taxon>
        <taxon>Stichotrichia</taxon>
        <taxon>Sporadotrichida</taxon>
        <taxon>Halteriidae</taxon>
        <taxon>Halteria</taxon>
    </lineage>
</organism>
<feature type="region of interest" description="Disordered" evidence="6">
    <location>
        <begin position="122"/>
        <end position="165"/>
    </location>
</feature>
<evidence type="ECO:0000256" key="2">
    <source>
        <dbReference type="ARBA" id="ARBA00007675"/>
    </source>
</evidence>
<feature type="domain" description="Transcription initiation factor IIA gamma subunit C-terminal" evidence="8">
    <location>
        <begin position="78"/>
        <end position="117"/>
    </location>
</feature>
<dbReference type="InterPro" id="IPR015872">
    <property type="entry name" value="TFIIA_gsu_N"/>
</dbReference>
<gene>
    <name evidence="9" type="ORF">FGO68_gene14452</name>
</gene>
<dbReference type="Gene3D" id="1.10.287.190">
    <property type="entry name" value="Transcription factor IIA gamma subunit, alpha-helical domain"/>
    <property type="match status" value="1"/>
</dbReference>
<dbReference type="SUPFAM" id="SSF50784">
    <property type="entry name" value="Transcription factor IIA (TFIIA), beta-barrel domain"/>
    <property type="match status" value="1"/>
</dbReference>
<keyword evidence="4" id="KW-0804">Transcription</keyword>
<dbReference type="OrthoDB" id="586585at2759"/>
<keyword evidence="3" id="KW-0805">Transcription regulation</keyword>
<evidence type="ECO:0000256" key="4">
    <source>
        <dbReference type="ARBA" id="ARBA00023163"/>
    </source>
</evidence>
<proteinExistence type="inferred from homology"/>
<evidence type="ECO:0000259" key="8">
    <source>
        <dbReference type="Pfam" id="PF02751"/>
    </source>
</evidence>
<evidence type="ECO:0000259" key="7">
    <source>
        <dbReference type="Pfam" id="PF02268"/>
    </source>
</evidence>
<evidence type="ECO:0000256" key="3">
    <source>
        <dbReference type="ARBA" id="ARBA00023015"/>
    </source>
</evidence>
<keyword evidence="5" id="KW-0539">Nucleus</keyword>
<dbReference type="Pfam" id="PF02268">
    <property type="entry name" value="TFIIA_gamma_N"/>
    <property type="match status" value="1"/>
</dbReference>
<evidence type="ECO:0000313" key="9">
    <source>
        <dbReference type="EMBL" id="TNV77731.1"/>
    </source>
</evidence>
<evidence type="ECO:0008006" key="11">
    <source>
        <dbReference type="Google" id="ProtNLM"/>
    </source>
</evidence>
<dbReference type="InterPro" id="IPR009083">
    <property type="entry name" value="TFIIA_a-hlx"/>
</dbReference>
<dbReference type="SUPFAM" id="SSF47396">
    <property type="entry name" value="Transcription factor IIA (TFIIA), alpha-helical domain"/>
    <property type="match status" value="1"/>
</dbReference>
<dbReference type="CDD" id="cd10014">
    <property type="entry name" value="TFIIA_gamma_C"/>
    <property type="match status" value="1"/>
</dbReference>
<dbReference type="EMBL" id="RRYP01011442">
    <property type="protein sequence ID" value="TNV77731.1"/>
    <property type="molecule type" value="Genomic_DNA"/>
</dbReference>
<comment type="caution">
    <text evidence="9">The sequence shown here is derived from an EMBL/GenBank/DDBJ whole genome shotgun (WGS) entry which is preliminary data.</text>
</comment>
<evidence type="ECO:0000256" key="1">
    <source>
        <dbReference type="ARBA" id="ARBA00004123"/>
    </source>
</evidence>
<dbReference type="InterPro" id="IPR015871">
    <property type="entry name" value="TFIIA_gsu_C"/>
</dbReference>
<protein>
    <recommendedName>
        <fullName evidence="11">Transcription initiation factor IIA subunit 2</fullName>
    </recommendedName>
</protein>
<evidence type="ECO:0000256" key="6">
    <source>
        <dbReference type="SAM" id="MobiDB-lite"/>
    </source>
</evidence>
<keyword evidence="10" id="KW-1185">Reference proteome</keyword>
<accession>A0A8J8NM10</accession>